<accession>A0A1I1NH16</accession>
<dbReference type="STRING" id="870482.SAMN04487987_102153"/>
<evidence type="ECO:0008006" key="3">
    <source>
        <dbReference type="Google" id="ProtNLM"/>
    </source>
</evidence>
<sequence length="202" mass="23116">MTPIIMKNTIKFTKQGILMIALFATLIGFAKDSNSLIRKGARKTALVLKDVKVGNLLTIKDNYGIILYKEAIKTEGLYTKGFDLTELPNGKYFFELEKDLEINSIPFTVTNNVVGINKDEENTIYKPYVKQEKDLVYITQLNPNSDKTVINVYSINDTETTLRFTEKIENTQSIEKIFKLKKGNYKIEISSKNNEHTIFINN</sequence>
<evidence type="ECO:0000313" key="1">
    <source>
        <dbReference type="EMBL" id="SFC94778.1"/>
    </source>
</evidence>
<dbReference type="EMBL" id="FOMI01000002">
    <property type="protein sequence ID" value="SFC94778.1"/>
    <property type="molecule type" value="Genomic_DNA"/>
</dbReference>
<protein>
    <recommendedName>
        <fullName evidence="3">Por secretion system C-terminal sorting domain-containing protein</fullName>
    </recommendedName>
</protein>
<dbReference type="AlphaFoldDB" id="A0A1I1NH16"/>
<name>A0A1I1NH16_9FLAO</name>
<evidence type="ECO:0000313" key="2">
    <source>
        <dbReference type="Proteomes" id="UP000199439"/>
    </source>
</evidence>
<gene>
    <name evidence="1" type="ORF">SAMN04487987_102153</name>
</gene>
<reference evidence="2" key="1">
    <citation type="submission" date="2016-10" db="EMBL/GenBank/DDBJ databases">
        <authorList>
            <person name="Varghese N."/>
            <person name="Submissions S."/>
        </authorList>
    </citation>
    <scope>NUCLEOTIDE SEQUENCE [LARGE SCALE GENOMIC DNA]</scope>
    <source>
        <strain evidence="2">DSM 25730</strain>
    </source>
</reference>
<keyword evidence="2" id="KW-1185">Reference proteome</keyword>
<organism evidence="1 2">
    <name type="scientific">Algibacter pectinivorans</name>
    <dbReference type="NCBI Taxonomy" id="870482"/>
    <lineage>
        <taxon>Bacteria</taxon>
        <taxon>Pseudomonadati</taxon>
        <taxon>Bacteroidota</taxon>
        <taxon>Flavobacteriia</taxon>
        <taxon>Flavobacteriales</taxon>
        <taxon>Flavobacteriaceae</taxon>
        <taxon>Algibacter</taxon>
    </lineage>
</organism>
<dbReference type="Proteomes" id="UP000199439">
    <property type="component" value="Unassembled WGS sequence"/>
</dbReference>
<proteinExistence type="predicted"/>